<comment type="caution">
    <text evidence="4">The sequence shown here is derived from an EMBL/GenBank/DDBJ whole genome shotgun (WGS) entry which is preliminary data.</text>
</comment>
<feature type="domain" description="DUF5979" evidence="3">
    <location>
        <begin position="2087"/>
        <end position="2202"/>
    </location>
</feature>
<dbReference type="Proteomes" id="UP000076447">
    <property type="component" value="Unassembled WGS sequence"/>
</dbReference>
<proteinExistence type="predicted"/>
<evidence type="ECO:0000259" key="3">
    <source>
        <dbReference type="Pfam" id="PF19407"/>
    </source>
</evidence>
<dbReference type="STRING" id="43678.OJAG_23890"/>
<feature type="domain" description="DUF5979" evidence="3">
    <location>
        <begin position="2206"/>
        <end position="2308"/>
    </location>
</feature>
<organism evidence="4 5">
    <name type="scientific">Oerskovia enterophila</name>
    <dbReference type="NCBI Taxonomy" id="43678"/>
    <lineage>
        <taxon>Bacteria</taxon>
        <taxon>Bacillati</taxon>
        <taxon>Actinomycetota</taxon>
        <taxon>Actinomycetes</taxon>
        <taxon>Micrococcales</taxon>
        <taxon>Cellulomonadaceae</taxon>
        <taxon>Oerskovia</taxon>
    </lineage>
</organism>
<dbReference type="RefSeq" id="WP_082849020.1">
    <property type="nucleotide sequence ID" value="NZ_LRIE01000075.1"/>
</dbReference>
<evidence type="ECO:0000313" key="5">
    <source>
        <dbReference type="Proteomes" id="UP000076447"/>
    </source>
</evidence>
<dbReference type="OrthoDB" id="3751233at2"/>
<protein>
    <submittedName>
        <fullName evidence="4">T surface-antigen of pili</fullName>
    </submittedName>
</protein>
<keyword evidence="2" id="KW-0472">Membrane</keyword>
<evidence type="ECO:0000256" key="1">
    <source>
        <dbReference type="SAM" id="MobiDB-lite"/>
    </source>
</evidence>
<dbReference type="Gene3D" id="2.60.40.1140">
    <property type="entry name" value="Collagen-binding surface protein Cna, B-type domain"/>
    <property type="match status" value="1"/>
</dbReference>
<feature type="compositionally biased region" description="Polar residues" evidence="1">
    <location>
        <begin position="1591"/>
        <end position="1608"/>
    </location>
</feature>
<name>A0A163RAM7_9CELL</name>
<dbReference type="InterPro" id="IPR046022">
    <property type="entry name" value="DUF5979"/>
</dbReference>
<feature type="region of interest" description="Disordered" evidence="1">
    <location>
        <begin position="1590"/>
        <end position="1615"/>
    </location>
</feature>
<feature type="domain" description="DUF5979" evidence="3">
    <location>
        <begin position="2312"/>
        <end position="2403"/>
    </location>
</feature>
<dbReference type="PATRIC" id="fig|43678.3.peg.2495"/>
<feature type="domain" description="DUF5979" evidence="3">
    <location>
        <begin position="1751"/>
        <end position="1847"/>
    </location>
</feature>
<dbReference type="EMBL" id="LRIE01000075">
    <property type="protein sequence ID" value="KZM35015.1"/>
    <property type="molecule type" value="Genomic_DNA"/>
</dbReference>
<accession>A0A163RAM7</accession>
<dbReference type="Pfam" id="PF19407">
    <property type="entry name" value="DUF5979"/>
    <property type="match status" value="6"/>
</dbReference>
<evidence type="ECO:0000256" key="2">
    <source>
        <dbReference type="SAM" id="Phobius"/>
    </source>
</evidence>
<gene>
    <name evidence="4" type="ORF">OJAG_23890</name>
</gene>
<feature type="region of interest" description="Disordered" evidence="1">
    <location>
        <begin position="870"/>
        <end position="891"/>
    </location>
</feature>
<feature type="transmembrane region" description="Helical" evidence="2">
    <location>
        <begin position="2486"/>
        <end position="2504"/>
    </location>
</feature>
<feature type="compositionally biased region" description="Polar residues" evidence="1">
    <location>
        <begin position="820"/>
        <end position="829"/>
    </location>
</feature>
<feature type="region of interest" description="Disordered" evidence="1">
    <location>
        <begin position="820"/>
        <end position="858"/>
    </location>
</feature>
<feature type="domain" description="DUF5979" evidence="3">
    <location>
        <begin position="1980"/>
        <end position="2082"/>
    </location>
</feature>
<sequence length="2509" mass="255291">MGSERSRYHRTGGARQVLSRQARRAWATTAAVLLALPLALVPTIPAAAADWGISKQEISTGPYVPGQDVQWIITVSCSDPNSDPCTDAVLTDPLPDGLELVSASIQSGPAGGQIVADTDTDTVTYTNPEVSNGAQAQILVTARVSPDLPYSADGVPITNTATVVADNAGQQQASDAITPVVPLVLASTTTKSIDPPGALAAPGTTATMTIGATNTSNDPVDTLVLQDPVDPTASPNPFTYLEYTGTGTVELPPNADTVTTQYWDGDSWETLDDSVDPATVQGVRYTFSGDIQPGATASVPVQVQQRDSVDDLTDATTITNDTSSYVTHTGGQSTATTASDTYVITPPDNSVTASKSFSPTTVSAGDPTTVTIGATSTGTAVDSLTITEPAPGTDNPFEGADPLTFTGFGPTGDGTGVQWPSGANGATVTFTCVDGSTPEVDATAPNTLPNPPDGCVVVGFTVVFTGDLPTGAAASIPFTADTDPDQTTDDVTHTNTIEATVPSADPATAPADLVTLVDRLATSTDKLMSPSTIPAVPGQSVIVQLPTQLLPFGPDGSTANADQIVVQDPVDPANPGEFWSNFTATAVRTTDVPAGSTLTVNYWNGSAWVPAPACGPYTGPATVSCELPAGAQGVQFVYDSTGDGFPPGTQFQPNFTADYTGPADRDTPIENCGASSASSGTVAPTPPAQGCASVDPFPVDGPGALEFVTKDFLGGTPPSVLARSDDQVTAQITWSTNGFSGVDPMVISDIADPQSTPIAGSFYDAFDLVRVEAIDTATDPLISYDQVTGVELFIGGTWVPATGDPCPCVGSFPGYTLSPEEQASATSVRLTYEESPDRTTTGDPTAPQPGDGVARSTLADGRHLDLTFQVRDDKRSDPSAPVLGSTHGTLYNSTDPGIVLDTVRATGTFDTNQYTDTDTADVLIIDQPLNVTVAKDWTGGPISVPPSDTPAQFYPTTDVTIAGTNASAAKVSQLRLVEPGIATSGDVQTAPGTKPFDAFTLRAITLEPPEGAETTTVTLTYLGGSTASFTEAEAEALGTGDLADVVGVVTSFDGLVAPGATGSMDLTLQLRENDRYTQAPVTVAGYSPVPDGAVATIADPGGTDQDVRLAYDDASMVLQDAGIALDVGKTFDPTQIVEPGTGPVTMTLSGQPLGPSRAVEMVLVDDDPRFWNQYDFDAFAGAALTAPIQQVRVDAFTGGEFATGPGGVVVNGGSWVLGDEVATFALPDGVSPADVQGLRFTFSRTDGSIWENPANPTQTVPISVERRDQMRTGGPVLTDLAANAPAPGESAPGVATNTVDGTVTGADLVVDPGSGDLVAVSATDDESAQLVYAHATNGVQVVKAFDGVVTGGTQAPDATFPMSIAVTNTGNRAIGKLVVDDAPMPTDAQGAQLRLADVDDPYSYRLTGPPPAPAEGDPLPTDPGEVTVTQTGDLLGLRFSFPEGTVLGVGQTYTITVLVRFRVGLAPQTLVTNTAGATADRPWDQCQTRLDEQSGACEADSDVTPIPAGVLAQSKLVRATNDDALDVIVDPAYTGPPVECTPLPTGLYAYPCTPVIAPGHEQTWHVRIDNVGNLPMDKIVTYDRLPAVGDTGSSASASPRGSQWTPILTNDPPPGLVNAPEGSTAAFYYTTAVDYCMDDLTNPLAEPTCPADDPATGWVQLTGTEDAALLATVTALKFVITFPEADLFQPGEYIAIEGTTLTPAVPPQAGDRSIAWNSAAASAVVVTPQGDLNLLPTEGTKVGVATATGALEVTKRVAGAGAANAPATFDLFVQCTSAPGTPVETVMDPIPITVARDTPFTVSNLPYGAVCTLTEDGSNGQTELIVDTVTIGESPDVTTITAVNRYDLASIEVSKDVVTDAEDQDGQAVPFGPFEVTVDCSFLGEPVYATGYGPDDPMVVEIEDGQTVELDGLPVGAVCTVEETGTGNASSVTITVTQQASPPVTTPGASTTLTLGADTDAGESTNDVVLTNTYDVGGLDLLKVVDGQGAPTYGAGPFTLAVRCTFDDDGTGPGAPRVVYDDTVVLGAGAPLERQIENLPAGAVCEVTEPDDGGATSTSIDPSPVTVDAGATVTVTATNTFDVGAVMVDKVVDGEGAELYGAGPFTVTLVCSADGEPLAVPGGPTRAIVPGTPVVYDDLPVGAACKVTETEDGGASASTMTVTVGGGEPVETDGPSADVVVTPVDAQGVPTTVGVVATNTFDLGALVVDKVVGGEGAALYGAGPFEVSLTCTFEGQAIEIPDGAARELVPGDPVTYDGLPVGALCEVTETATGGATISTLSSVGEGEPGSVVVPADEDGGVTVTNTFDVGEVRVVKTLSGADAAEHQGDVFTVSLTCTRDVDGVPVDVEIPGGPTRTLSASDDWVAVYEDLPQGAACVVTETDAGSADTVQIVVDGESTLTDPAAAVPESVEFALPVGPDVCEPVEVVNTWSPTSGGTAGGMGGGMVVGGALTTALSPAEVAVAAGCDGSATDGALSATGIDLARAGALVAILLVLGTTALVVARRREA</sequence>
<feature type="domain" description="DUF5979" evidence="3">
    <location>
        <begin position="1851"/>
        <end position="1975"/>
    </location>
</feature>
<reference evidence="4 5" key="1">
    <citation type="submission" date="2016-01" db="EMBL/GenBank/DDBJ databases">
        <title>Genome sequence of Oerskovia enterophila VJag, an agar and cellulose degrading bacterium.</title>
        <authorList>
            <person name="Poehlein A."/>
            <person name="Jag V."/>
            <person name="Bengelsdorf F."/>
            <person name="Duerre P."/>
            <person name="Daniel R."/>
        </authorList>
    </citation>
    <scope>NUCLEOTIDE SEQUENCE [LARGE SCALE GENOMIC DNA]</scope>
    <source>
        <strain evidence="4 5">VJag</strain>
    </source>
</reference>
<keyword evidence="2" id="KW-0812">Transmembrane</keyword>
<keyword evidence="2" id="KW-1133">Transmembrane helix</keyword>
<evidence type="ECO:0000313" key="4">
    <source>
        <dbReference type="EMBL" id="KZM35015.1"/>
    </source>
</evidence>